<evidence type="ECO:0000313" key="2">
    <source>
        <dbReference type="EMBL" id="QHT81893.1"/>
    </source>
</evidence>
<accession>A0A6C0HPQ1</accession>
<proteinExistence type="predicted"/>
<name>A0A6C0HPQ1_9ZZZZ</name>
<reference evidence="2" key="1">
    <citation type="journal article" date="2020" name="Nature">
        <title>Giant virus diversity and host interactions through global metagenomics.</title>
        <authorList>
            <person name="Schulz F."/>
            <person name="Roux S."/>
            <person name="Paez-Espino D."/>
            <person name="Jungbluth S."/>
            <person name="Walsh D.A."/>
            <person name="Denef V.J."/>
            <person name="McMahon K.D."/>
            <person name="Konstantinidis K.T."/>
            <person name="Eloe-Fadrosh E.A."/>
            <person name="Kyrpides N.C."/>
            <person name="Woyke T."/>
        </authorList>
    </citation>
    <scope>NUCLEOTIDE SEQUENCE</scope>
    <source>
        <strain evidence="2">GVMAG-M-3300023184-160</strain>
    </source>
</reference>
<dbReference type="AlphaFoldDB" id="A0A6C0HPQ1"/>
<dbReference type="EMBL" id="MN739993">
    <property type="protein sequence ID" value="QHT81893.1"/>
    <property type="molecule type" value="Genomic_DNA"/>
</dbReference>
<evidence type="ECO:0000256" key="1">
    <source>
        <dbReference type="SAM" id="Phobius"/>
    </source>
</evidence>
<keyword evidence="1" id="KW-1133">Transmembrane helix</keyword>
<keyword evidence="1" id="KW-0812">Transmembrane</keyword>
<feature type="transmembrane region" description="Helical" evidence="1">
    <location>
        <begin position="6"/>
        <end position="25"/>
    </location>
</feature>
<sequence length="57" mass="6729">MCPLDPAFFLVPFLGAWALCIYSNYKSRQRQQTLYDDYASKIARYHIDDAHEDKDKV</sequence>
<protein>
    <submittedName>
        <fullName evidence="2">Uncharacterized protein</fullName>
    </submittedName>
</protein>
<organism evidence="2">
    <name type="scientific">viral metagenome</name>
    <dbReference type="NCBI Taxonomy" id="1070528"/>
    <lineage>
        <taxon>unclassified sequences</taxon>
        <taxon>metagenomes</taxon>
        <taxon>organismal metagenomes</taxon>
    </lineage>
</organism>
<keyword evidence="1" id="KW-0472">Membrane</keyword>